<evidence type="ECO:0000313" key="4">
    <source>
        <dbReference type="Proteomes" id="UP000325081"/>
    </source>
</evidence>
<dbReference type="InterPro" id="IPR001841">
    <property type="entry name" value="Znf_RING"/>
</dbReference>
<dbReference type="InterPro" id="IPR013083">
    <property type="entry name" value="Znf_RING/FYVE/PHD"/>
</dbReference>
<gene>
    <name evidence="3" type="ORF">STAS_28515</name>
</gene>
<dbReference type="Pfam" id="PF13639">
    <property type="entry name" value="zf-RING_2"/>
    <property type="match status" value="1"/>
</dbReference>
<reference evidence="4" key="1">
    <citation type="journal article" date="2019" name="Curr. Biol.">
        <title>Genome Sequence of Striga asiatica Provides Insight into the Evolution of Plant Parasitism.</title>
        <authorList>
            <person name="Yoshida S."/>
            <person name="Kim S."/>
            <person name="Wafula E.K."/>
            <person name="Tanskanen J."/>
            <person name="Kim Y.M."/>
            <person name="Honaas L."/>
            <person name="Yang Z."/>
            <person name="Spallek T."/>
            <person name="Conn C.E."/>
            <person name="Ichihashi Y."/>
            <person name="Cheong K."/>
            <person name="Cui S."/>
            <person name="Der J.P."/>
            <person name="Gundlach H."/>
            <person name="Jiao Y."/>
            <person name="Hori C."/>
            <person name="Ishida J.K."/>
            <person name="Kasahara H."/>
            <person name="Kiba T."/>
            <person name="Kim M.S."/>
            <person name="Koo N."/>
            <person name="Laohavisit A."/>
            <person name="Lee Y.H."/>
            <person name="Lumba S."/>
            <person name="McCourt P."/>
            <person name="Mortimer J.C."/>
            <person name="Mutuku J.M."/>
            <person name="Nomura T."/>
            <person name="Sasaki-Sekimoto Y."/>
            <person name="Seto Y."/>
            <person name="Wang Y."/>
            <person name="Wakatake T."/>
            <person name="Sakakibara H."/>
            <person name="Demura T."/>
            <person name="Yamaguchi S."/>
            <person name="Yoneyama K."/>
            <person name="Manabe R.I."/>
            <person name="Nelson D.C."/>
            <person name="Schulman A.H."/>
            <person name="Timko M.P."/>
            <person name="dePamphilis C.W."/>
            <person name="Choi D."/>
            <person name="Shirasu K."/>
        </authorList>
    </citation>
    <scope>NUCLEOTIDE SEQUENCE [LARGE SCALE GENOMIC DNA]</scope>
    <source>
        <strain evidence="4">cv. UVA1</strain>
    </source>
</reference>
<dbReference type="SUPFAM" id="SSF57850">
    <property type="entry name" value="RING/U-box"/>
    <property type="match status" value="1"/>
</dbReference>
<evidence type="ECO:0000313" key="3">
    <source>
        <dbReference type="EMBL" id="GER51159.1"/>
    </source>
</evidence>
<evidence type="ECO:0000259" key="2">
    <source>
        <dbReference type="PROSITE" id="PS50089"/>
    </source>
</evidence>
<keyword evidence="4" id="KW-1185">Reference proteome</keyword>
<dbReference type="PROSITE" id="PS50089">
    <property type="entry name" value="ZF_RING_2"/>
    <property type="match status" value="1"/>
</dbReference>
<dbReference type="GO" id="GO:0016567">
    <property type="term" value="P:protein ubiquitination"/>
    <property type="evidence" value="ECO:0007669"/>
    <property type="project" value="TreeGrafter"/>
</dbReference>
<dbReference type="AlphaFoldDB" id="A0A5A7R1A2"/>
<dbReference type="Gene3D" id="3.30.40.10">
    <property type="entry name" value="Zinc/RING finger domain, C3HC4 (zinc finger)"/>
    <property type="match status" value="1"/>
</dbReference>
<keyword evidence="1" id="KW-0479">Metal-binding</keyword>
<dbReference type="SMART" id="SM00184">
    <property type="entry name" value="RING"/>
    <property type="match status" value="1"/>
</dbReference>
<dbReference type="Proteomes" id="UP000325081">
    <property type="component" value="Unassembled WGS sequence"/>
</dbReference>
<dbReference type="GO" id="GO:0008270">
    <property type="term" value="F:zinc ion binding"/>
    <property type="evidence" value="ECO:0007669"/>
    <property type="project" value="UniProtKB-KW"/>
</dbReference>
<dbReference type="EMBL" id="BKCP01009515">
    <property type="protein sequence ID" value="GER51159.1"/>
    <property type="molecule type" value="Genomic_DNA"/>
</dbReference>
<organism evidence="3 4">
    <name type="scientific">Striga asiatica</name>
    <name type="common">Asiatic witchweed</name>
    <name type="synonym">Buchnera asiatica</name>
    <dbReference type="NCBI Taxonomy" id="4170"/>
    <lineage>
        <taxon>Eukaryota</taxon>
        <taxon>Viridiplantae</taxon>
        <taxon>Streptophyta</taxon>
        <taxon>Embryophyta</taxon>
        <taxon>Tracheophyta</taxon>
        <taxon>Spermatophyta</taxon>
        <taxon>Magnoliopsida</taxon>
        <taxon>eudicotyledons</taxon>
        <taxon>Gunneridae</taxon>
        <taxon>Pentapetalae</taxon>
        <taxon>asterids</taxon>
        <taxon>lamiids</taxon>
        <taxon>Lamiales</taxon>
        <taxon>Orobanchaceae</taxon>
        <taxon>Buchnereae</taxon>
        <taxon>Striga</taxon>
    </lineage>
</organism>
<comment type="caution">
    <text evidence="3">The sequence shown here is derived from an EMBL/GenBank/DDBJ whole genome shotgun (WGS) entry which is preliminary data.</text>
</comment>
<feature type="domain" description="RING-type" evidence="2">
    <location>
        <begin position="57"/>
        <end position="99"/>
    </location>
</feature>
<proteinExistence type="predicted"/>
<dbReference type="OrthoDB" id="913018at2759"/>
<protein>
    <submittedName>
        <fullName evidence="3">RING/U-box superfamily protein</fullName>
    </submittedName>
</protein>
<keyword evidence="1" id="KW-0863">Zinc-finger</keyword>
<evidence type="ECO:0000256" key="1">
    <source>
        <dbReference type="PROSITE-ProRule" id="PRU00175"/>
    </source>
</evidence>
<name>A0A5A7R1A2_STRAF</name>
<accession>A0A5A7R1A2</accession>
<keyword evidence="1" id="KW-0862">Zinc</keyword>
<dbReference type="PANTHER" id="PTHR45676">
    <property type="entry name" value="RING-H2 FINGER PROTEIN ATL51-RELATED"/>
    <property type="match status" value="1"/>
</dbReference>
<dbReference type="PANTHER" id="PTHR45676:SF159">
    <property type="entry name" value="RING-H2 FINGER PROTEIN ATL51"/>
    <property type="match status" value="1"/>
</dbReference>
<sequence>MSCPIFNGDHRYSQTDQWLQMAHPMARRQLANEDEVVFDTFTNMKENNMKEDESSGCAICLEEYKANETRATISACSHRYHATCIKAWLKENDTCPLCRSHVV</sequence>